<dbReference type="EMBL" id="CM007890">
    <property type="protein sequence ID" value="OTG35844.1"/>
    <property type="molecule type" value="Genomic_DNA"/>
</dbReference>
<gene>
    <name evidence="2" type="ORF">HannXRQ_Chr01g0001151</name>
</gene>
<reference evidence="3" key="1">
    <citation type="journal article" date="2017" name="Nature">
        <title>The sunflower genome provides insights into oil metabolism, flowering and Asterid evolution.</title>
        <authorList>
            <person name="Badouin H."/>
            <person name="Gouzy J."/>
            <person name="Grassa C.J."/>
            <person name="Murat F."/>
            <person name="Staton S.E."/>
            <person name="Cottret L."/>
            <person name="Lelandais-Briere C."/>
            <person name="Owens G.L."/>
            <person name="Carrere S."/>
            <person name="Mayjonade B."/>
            <person name="Legrand L."/>
            <person name="Gill N."/>
            <person name="Kane N.C."/>
            <person name="Bowers J.E."/>
            <person name="Hubner S."/>
            <person name="Bellec A."/>
            <person name="Berard A."/>
            <person name="Berges H."/>
            <person name="Blanchet N."/>
            <person name="Boniface M.C."/>
            <person name="Brunel D."/>
            <person name="Catrice O."/>
            <person name="Chaidir N."/>
            <person name="Claudel C."/>
            <person name="Donnadieu C."/>
            <person name="Faraut T."/>
            <person name="Fievet G."/>
            <person name="Helmstetter N."/>
            <person name="King M."/>
            <person name="Knapp S.J."/>
            <person name="Lai Z."/>
            <person name="Le Paslier M.C."/>
            <person name="Lippi Y."/>
            <person name="Lorenzon L."/>
            <person name="Mandel J.R."/>
            <person name="Marage G."/>
            <person name="Marchand G."/>
            <person name="Marquand E."/>
            <person name="Bret-Mestries E."/>
            <person name="Morien E."/>
            <person name="Nambeesan S."/>
            <person name="Nguyen T."/>
            <person name="Pegot-Espagnet P."/>
            <person name="Pouilly N."/>
            <person name="Raftis F."/>
            <person name="Sallet E."/>
            <person name="Schiex T."/>
            <person name="Thomas J."/>
            <person name="Vandecasteele C."/>
            <person name="Vares D."/>
            <person name="Vear F."/>
            <person name="Vautrin S."/>
            <person name="Crespi M."/>
            <person name="Mangin B."/>
            <person name="Burke J.M."/>
            <person name="Salse J."/>
            <person name="Munos S."/>
            <person name="Vincourt P."/>
            <person name="Rieseberg L.H."/>
            <person name="Langlade N.B."/>
        </authorList>
    </citation>
    <scope>NUCLEOTIDE SEQUENCE [LARGE SCALE GENOMIC DNA]</scope>
    <source>
        <strain evidence="3">cv. SF193</strain>
    </source>
</reference>
<name>A0A251VK70_HELAN</name>
<feature type="chain" id="PRO_5011993092" evidence="1">
    <location>
        <begin position="17"/>
        <end position="124"/>
    </location>
</feature>
<accession>A0A251VK70</accession>
<sequence length="124" mass="14328">MVVLLWLIGHVCRVNSYGTNLTTLKSRRDSLYSKLSEVLVAKEAKVEKMDADLKVRYESAMNVPWAYGNYIRTPSVVIKQICKLFPQRKVSVLCLFIIAAWAEQQQRELNIRVRRLSRSKVGSR</sequence>
<evidence type="ECO:0000313" key="3">
    <source>
        <dbReference type="Proteomes" id="UP000215914"/>
    </source>
</evidence>
<dbReference type="InParanoid" id="A0A251VK70"/>
<keyword evidence="3" id="KW-1185">Reference proteome</keyword>
<dbReference type="AlphaFoldDB" id="A0A251VK70"/>
<dbReference type="Proteomes" id="UP000215914">
    <property type="component" value="Chromosome 1"/>
</dbReference>
<feature type="signal peptide" evidence="1">
    <location>
        <begin position="1"/>
        <end position="16"/>
    </location>
</feature>
<keyword evidence="1" id="KW-0732">Signal</keyword>
<evidence type="ECO:0000256" key="1">
    <source>
        <dbReference type="SAM" id="SignalP"/>
    </source>
</evidence>
<proteinExistence type="predicted"/>
<protein>
    <submittedName>
        <fullName evidence="2">Uncharacterized protein</fullName>
    </submittedName>
</protein>
<organism evidence="2 3">
    <name type="scientific">Helianthus annuus</name>
    <name type="common">Common sunflower</name>
    <dbReference type="NCBI Taxonomy" id="4232"/>
    <lineage>
        <taxon>Eukaryota</taxon>
        <taxon>Viridiplantae</taxon>
        <taxon>Streptophyta</taxon>
        <taxon>Embryophyta</taxon>
        <taxon>Tracheophyta</taxon>
        <taxon>Spermatophyta</taxon>
        <taxon>Magnoliopsida</taxon>
        <taxon>eudicotyledons</taxon>
        <taxon>Gunneridae</taxon>
        <taxon>Pentapetalae</taxon>
        <taxon>asterids</taxon>
        <taxon>campanulids</taxon>
        <taxon>Asterales</taxon>
        <taxon>Asteraceae</taxon>
        <taxon>Asteroideae</taxon>
        <taxon>Heliantheae alliance</taxon>
        <taxon>Heliantheae</taxon>
        <taxon>Helianthus</taxon>
    </lineage>
</organism>
<evidence type="ECO:0000313" key="2">
    <source>
        <dbReference type="EMBL" id="OTG35844.1"/>
    </source>
</evidence>